<keyword evidence="2" id="KW-0812">Transmembrane</keyword>
<name>A0A365PDV1_9ACTN</name>
<sequence>MLTIVVYVVVTLVVAAGLFGLSLVVFGRSEVLPPVARDHTVTHLPDGALAGDDLRSVRFGMSARGYTMAEVDWALEQAAVEIDRLRARLGEDVTVAGDAAANGAQNGVDGRPATASGRGRTR</sequence>
<dbReference type="NCBIfam" id="TIGR03544">
    <property type="entry name" value="DivI1A_domain"/>
    <property type="match status" value="1"/>
</dbReference>
<protein>
    <submittedName>
        <fullName evidence="4">DivIVA domain-containing protein</fullName>
    </submittedName>
</protein>
<dbReference type="Gene3D" id="6.10.250.660">
    <property type="match status" value="1"/>
</dbReference>
<dbReference type="InterPro" id="IPR019933">
    <property type="entry name" value="DivIVA_domain"/>
</dbReference>
<dbReference type="AlphaFoldDB" id="A0A365PDV1"/>
<dbReference type="GeneID" id="97417716"/>
<comment type="caution">
    <text evidence="4">The sequence shown here is derived from an EMBL/GenBank/DDBJ whole genome shotgun (WGS) entry which is preliminary data.</text>
</comment>
<dbReference type="EMBL" id="QNTT01000002">
    <property type="protein sequence ID" value="RBA40541.1"/>
    <property type="molecule type" value="Genomic_DNA"/>
</dbReference>
<evidence type="ECO:0000313" key="6">
    <source>
        <dbReference type="Proteomes" id="UP001172702"/>
    </source>
</evidence>
<evidence type="ECO:0000313" key="4">
    <source>
        <dbReference type="EMBL" id="RBA40541.1"/>
    </source>
</evidence>
<evidence type="ECO:0000256" key="1">
    <source>
        <dbReference type="SAM" id="MobiDB-lite"/>
    </source>
</evidence>
<keyword evidence="6" id="KW-1185">Reference proteome</keyword>
<dbReference type="RefSeq" id="WP_067718436.1">
    <property type="nucleotide sequence ID" value="NZ_JAPWIO010000001.1"/>
</dbReference>
<keyword evidence="2" id="KW-0472">Membrane</keyword>
<gene>
    <name evidence="4" type="ORF">DQ226_01575</name>
    <name evidence="3" type="ORF">QYF62_09175</name>
</gene>
<dbReference type="EMBL" id="JAUHTB010000009">
    <property type="protein sequence ID" value="MDN4506228.1"/>
    <property type="molecule type" value="Genomic_DNA"/>
</dbReference>
<evidence type="ECO:0000313" key="5">
    <source>
        <dbReference type="Proteomes" id="UP000252187"/>
    </source>
</evidence>
<evidence type="ECO:0000256" key="2">
    <source>
        <dbReference type="SAM" id="Phobius"/>
    </source>
</evidence>
<dbReference type="Proteomes" id="UP001172702">
    <property type="component" value="Unassembled WGS sequence"/>
</dbReference>
<dbReference type="Proteomes" id="UP000252187">
    <property type="component" value="Unassembled WGS sequence"/>
</dbReference>
<feature type="region of interest" description="Disordered" evidence="1">
    <location>
        <begin position="100"/>
        <end position="122"/>
    </location>
</feature>
<proteinExistence type="predicted"/>
<keyword evidence="2" id="KW-1133">Transmembrane helix</keyword>
<accession>A0A365PDV1</accession>
<reference evidence="4 5" key="1">
    <citation type="submission" date="2018-06" db="EMBL/GenBank/DDBJ databases">
        <title>Whole genome sequencing of four bacterial strains from South Shetland trench revealing bio-synthetic gene clusters.</title>
        <authorList>
            <person name="Abdel-Mageed W.M."/>
            <person name="Lehri B."/>
            <person name="Jarmusch S.A."/>
            <person name="Miranda K."/>
            <person name="Goodfellow M."/>
            <person name="Jaspars M."/>
            <person name="Karlyshev A.V."/>
        </authorList>
    </citation>
    <scope>NUCLEOTIDE SEQUENCE [LARGE SCALE GENOMIC DNA]</scope>
    <source>
        <strain evidence="4 5">SST1</strain>
    </source>
</reference>
<feature type="compositionally biased region" description="Low complexity" evidence="1">
    <location>
        <begin position="100"/>
        <end position="110"/>
    </location>
</feature>
<organism evidence="4 5">
    <name type="scientific">Dietzia maris</name>
    <dbReference type="NCBI Taxonomy" id="37915"/>
    <lineage>
        <taxon>Bacteria</taxon>
        <taxon>Bacillati</taxon>
        <taxon>Actinomycetota</taxon>
        <taxon>Actinomycetes</taxon>
        <taxon>Mycobacteriales</taxon>
        <taxon>Dietziaceae</taxon>
        <taxon>Dietzia</taxon>
    </lineage>
</organism>
<evidence type="ECO:0000313" key="3">
    <source>
        <dbReference type="EMBL" id="MDN4506228.1"/>
    </source>
</evidence>
<feature type="transmembrane region" description="Helical" evidence="2">
    <location>
        <begin position="6"/>
        <end position="27"/>
    </location>
</feature>
<reference evidence="3 6" key="2">
    <citation type="submission" date="2023-07" db="EMBL/GenBank/DDBJ databases">
        <title>Strategy for survival of the halotoleranting strain Dietzia MX2 from the Yakshinskoe mineral salts deposit.</title>
        <authorList>
            <person name="Kharitonova M.A."/>
            <person name="Kupriyanova-Ashina F.G."/>
            <person name="Shakirov T.R."/>
            <person name="Vafina M.S."/>
            <person name="Ilinskaya O.N."/>
        </authorList>
    </citation>
    <scope>NUCLEOTIDE SEQUENCE [LARGE SCALE GENOMIC DNA]</scope>
    <source>
        <strain evidence="3 6">MX2</strain>
    </source>
</reference>